<dbReference type="RefSeq" id="WP_264224361.1">
    <property type="nucleotide sequence ID" value="NZ_CP107716.1"/>
</dbReference>
<dbReference type="SMART" id="SM00418">
    <property type="entry name" value="HTH_ARSR"/>
    <property type="match status" value="1"/>
</dbReference>
<feature type="region of interest" description="Disordered" evidence="4">
    <location>
        <begin position="100"/>
        <end position="130"/>
    </location>
</feature>
<dbReference type="CDD" id="cd00090">
    <property type="entry name" value="HTH_ARSR"/>
    <property type="match status" value="1"/>
</dbReference>
<keyword evidence="7" id="KW-1185">Reference proteome</keyword>
<accession>A0ABY6IMW0</accession>
<dbReference type="NCBIfam" id="NF033788">
    <property type="entry name" value="HTH_metalloreg"/>
    <property type="match status" value="1"/>
</dbReference>
<dbReference type="InterPro" id="IPR001845">
    <property type="entry name" value="HTH_ArsR_DNA-bd_dom"/>
</dbReference>
<proteinExistence type="predicted"/>
<dbReference type="PANTHER" id="PTHR33154">
    <property type="entry name" value="TRANSCRIPTIONAL REGULATOR, ARSR FAMILY"/>
    <property type="match status" value="1"/>
</dbReference>
<feature type="domain" description="HTH arsR-type" evidence="5">
    <location>
        <begin position="1"/>
        <end position="93"/>
    </location>
</feature>
<dbReference type="Gene3D" id="1.10.10.10">
    <property type="entry name" value="Winged helix-like DNA-binding domain superfamily/Winged helix DNA-binding domain"/>
    <property type="match status" value="1"/>
</dbReference>
<evidence type="ECO:0000313" key="7">
    <source>
        <dbReference type="Proteomes" id="UP001163882"/>
    </source>
</evidence>
<evidence type="ECO:0000256" key="1">
    <source>
        <dbReference type="ARBA" id="ARBA00023015"/>
    </source>
</evidence>
<dbReference type="InterPro" id="IPR036388">
    <property type="entry name" value="WH-like_DNA-bd_sf"/>
</dbReference>
<dbReference type="PRINTS" id="PR00778">
    <property type="entry name" value="HTHARSR"/>
</dbReference>
<protein>
    <submittedName>
        <fullName evidence="6">Metalloregulator ArsR/SmtB family transcription factor</fullName>
    </submittedName>
</protein>
<dbReference type="InterPro" id="IPR011991">
    <property type="entry name" value="ArsR-like_HTH"/>
</dbReference>
<evidence type="ECO:0000259" key="5">
    <source>
        <dbReference type="PROSITE" id="PS50987"/>
    </source>
</evidence>
<keyword evidence="3" id="KW-0804">Transcription</keyword>
<dbReference type="PROSITE" id="PS50987">
    <property type="entry name" value="HTH_ARSR_2"/>
    <property type="match status" value="1"/>
</dbReference>
<dbReference type="Proteomes" id="UP001163882">
    <property type="component" value="Chromosome"/>
</dbReference>
<evidence type="ECO:0000256" key="2">
    <source>
        <dbReference type="ARBA" id="ARBA00023125"/>
    </source>
</evidence>
<reference evidence="6" key="1">
    <citation type="submission" date="2022-10" db="EMBL/GenBank/DDBJ databases">
        <title>YIM 151497 complete genome.</title>
        <authorList>
            <person name="Chen X."/>
        </authorList>
    </citation>
    <scope>NUCLEOTIDE SEQUENCE</scope>
    <source>
        <strain evidence="6">YIM 151497</strain>
    </source>
</reference>
<name>A0ABY6IMW0_9HYPH</name>
<dbReference type="SUPFAM" id="SSF46785">
    <property type="entry name" value="Winged helix' DNA-binding domain"/>
    <property type="match status" value="1"/>
</dbReference>
<dbReference type="EMBL" id="CP107716">
    <property type="protein sequence ID" value="UYQ70672.1"/>
    <property type="molecule type" value="Genomic_DNA"/>
</dbReference>
<gene>
    <name evidence="6" type="ORF">OF122_11360</name>
</gene>
<dbReference type="Pfam" id="PF12840">
    <property type="entry name" value="HTH_20"/>
    <property type="match status" value="1"/>
</dbReference>
<dbReference type="PANTHER" id="PTHR33154:SF33">
    <property type="entry name" value="TRANSCRIPTIONAL REPRESSOR SDPR"/>
    <property type="match status" value="1"/>
</dbReference>
<evidence type="ECO:0000256" key="4">
    <source>
        <dbReference type="SAM" id="MobiDB-lite"/>
    </source>
</evidence>
<keyword evidence="1" id="KW-0805">Transcription regulation</keyword>
<keyword evidence="2" id="KW-0238">DNA-binding</keyword>
<dbReference type="InterPro" id="IPR036390">
    <property type="entry name" value="WH_DNA-bd_sf"/>
</dbReference>
<evidence type="ECO:0000313" key="6">
    <source>
        <dbReference type="EMBL" id="UYQ70672.1"/>
    </source>
</evidence>
<dbReference type="InterPro" id="IPR051081">
    <property type="entry name" value="HTH_MetalResp_TranReg"/>
</dbReference>
<organism evidence="6 7">
    <name type="scientific">Pelagibacterium flavum</name>
    <dbReference type="NCBI Taxonomy" id="2984530"/>
    <lineage>
        <taxon>Bacteria</taxon>
        <taxon>Pseudomonadati</taxon>
        <taxon>Pseudomonadota</taxon>
        <taxon>Alphaproteobacteria</taxon>
        <taxon>Hyphomicrobiales</taxon>
        <taxon>Devosiaceae</taxon>
        <taxon>Pelagibacterium</taxon>
    </lineage>
</organism>
<evidence type="ECO:0000256" key="3">
    <source>
        <dbReference type="ARBA" id="ARBA00023163"/>
    </source>
</evidence>
<sequence>MYKSALMDIFAVVADPTRRRMIDMLVGGELPAGAFVAAFPGMTQPAISQHLKVLRDAGVATVRADRQRRLYCLVPNGLEPLRDWVAPLVPVAEAAKPAMVESVEQPPIKPRARPKPKPSVEPELTLDLFG</sequence>